<evidence type="ECO:0000313" key="1">
    <source>
        <dbReference type="EMBL" id="KXB02198.1"/>
    </source>
</evidence>
<evidence type="ECO:0000313" key="2">
    <source>
        <dbReference type="Proteomes" id="UP000070565"/>
    </source>
</evidence>
<proteinExistence type="predicted"/>
<dbReference type="AlphaFoldDB" id="A0A133V6X2"/>
<comment type="caution">
    <text evidence="1">The sequence shown here is derived from an EMBL/GenBank/DDBJ whole genome shotgun (WGS) entry which is preliminary data.</text>
</comment>
<protein>
    <submittedName>
        <fullName evidence="1">Uncharacterized protein</fullName>
    </submittedName>
</protein>
<sequence length="193" mass="22287">MEIRGSVVISSEKPAARVYSFDLKFTGGKRTRFYRKLSGYSSKTIKEDKEGRKKVYQNTYPGILTPIPHVHLGRSVIAVPQKAAKKLDSFFEDPRWTPRELHSFDAILPSNQRLKAMNSTLDRIELTSSRTLREELNSLLATLSGGKIDREDLARIRKVLRAARRLMEMDWSENREFSKSFRERLAPLKKCLD</sequence>
<gene>
    <name evidence="1" type="ORF">AKJ45_03660</name>
</gene>
<accession>A0A133V6X2</accession>
<organism evidence="1 2">
    <name type="scientific">candidate division MSBL1 archaeon SCGC-AAA261F19</name>
    <dbReference type="NCBI Taxonomy" id="1698275"/>
    <lineage>
        <taxon>Archaea</taxon>
        <taxon>Methanobacteriati</taxon>
        <taxon>Methanobacteriota</taxon>
        <taxon>candidate division MSBL1</taxon>
    </lineage>
</organism>
<dbReference type="EMBL" id="LHXZ01000068">
    <property type="protein sequence ID" value="KXB02198.1"/>
    <property type="molecule type" value="Genomic_DNA"/>
</dbReference>
<name>A0A133V6X2_9EURY</name>
<keyword evidence="2" id="KW-1185">Reference proteome</keyword>
<reference evidence="1 2" key="1">
    <citation type="journal article" date="2016" name="Sci. Rep.">
        <title>Metabolic traits of an uncultured archaeal lineage -MSBL1- from brine pools of the Red Sea.</title>
        <authorList>
            <person name="Mwirichia R."/>
            <person name="Alam I."/>
            <person name="Rashid M."/>
            <person name="Vinu M."/>
            <person name="Ba-Alawi W."/>
            <person name="Anthony Kamau A."/>
            <person name="Kamanda Ngugi D."/>
            <person name="Goker M."/>
            <person name="Klenk H.P."/>
            <person name="Bajic V."/>
            <person name="Stingl U."/>
        </authorList>
    </citation>
    <scope>NUCLEOTIDE SEQUENCE [LARGE SCALE GENOMIC DNA]</scope>
    <source>
        <strain evidence="1">SCGC-AAA261F19</strain>
    </source>
</reference>
<dbReference type="Proteomes" id="UP000070565">
    <property type="component" value="Unassembled WGS sequence"/>
</dbReference>